<keyword evidence="6" id="KW-1185">Reference proteome</keyword>
<dbReference type="PANTHER" id="PTHR47787">
    <property type="entry name" value="CENTROMERE-BINDING PROTEIN 1"/>
    <property type="match status" value="1"/>
</dbReference>
<evidence type="ECO:0000259" key="4">
    <source>
        <dbReference type="PROSITE" id="PS50888"/>
    </source>
</evidence>
<dbReference type="Gene3D" id="4.10.280.10">
    <property type="entry name" value="Helix-loop-helix DNA-binding domain"/>
    <property type="match status" value="1"/>
</dbReference>
<sequence length="442" mass="48679">MADQEQYDHDQNTIASNKRKREEDMDSADQQRITRSHVHNNTDPQIAFDPQMQPHSTPGLQMDHSQLNHDQMSLMGLTPDSQHEQQQQPQQQQQQQEQPQPQQQQPQQQPQQQQQGVDDNALSTAKAALAAQHSPESKYPPPDSFQNDPAALAHGLGGYSTDNVNQHVNQVMMSQIPDQSGTPQHHPQPGQLSHVPQVTQTQSVAASATTTAPPSAQTPPAVVGQPGHMPQQIAMSQQPQASQTANAIYAARESVSQKPNVGSPEWHAIRKNNHKEVERRRREAINEGINEIAKMVPGCEKAKGMILQRAIQYIGSLQQEAKDMAARWETANMTTSHALSEIGAENTKVKSECERRGLMALKWMRRCREAGMQFPDLEEDEKSLGAVTLDIHGAAAMQQPLDPTAAHLQAEAHHAVHSPQGHPQPQSQPQPQLGNGIPGAPQ</sequence>
<protein>
    <submittedName>
        <fullName evidence="5">PENR2 protein</fullName>
    </submittedName>
</protein>
<evidence type="ECO:0000313" key="6">
    <source>
        <dbReference type="Proteomes" id="UP000242877"/>
    </source>
</evidence>
<dbReference type="Proteomes" id="UP000242877">
    <property type="component" value="Unassembled WGS sequence"/>
</dbReference>
<evidence type="ECO:0000256" key="2">
    <source>
        <dbReference type="ARBA" id="ARBA00023242"/>
    </source>
</evidence>
<feature type="region of interest" description="Disordered" evidence="3">
    <location>
        <begin position="397"/>
        <end position="442"/>
    </location>
</feature>
<keyword evidence="2" id="KW-0539">Nucleus</keyword>
<feature type="compositionally biased region" description="Basic and acidic residues" evidence="3">
    <location>
        <begin position="1"/>
        <end position="11"/>
    </location>
</feature>
<dbReference type="AlphaFoldDB" id="A0A167XX26"/>
<feature type="region of interest" description="Disordered" evidence="3">
    <location>
        <begin position="1"/>
        <end position="163"/>
    </location>
</feature>
<feature type="compositionally biased region" description="Polar residues" evidence="3">
    <location>
        <begin position="28"/>
        <end position="44"/>
    </location>
</feature>
<dbReference type="InterPro" id="IPR047206">
    <property type="entry name" value="bHLHzip_scCBP1-like"/>
</dbReference>
<feature type="compositionally biased region" description="Low complexity" evidence="3">
    <location>
        <begin position="84"/>
        <end position="131"/>
    </location>
</feature>
<proteinExistence type="predicted"/>
<dbReference type="OrthoDB" id="71302at2759"/>
<dbReference type="SMART" id="SM00353">
    <property type="entry name" value="HLH"/>
    <property type="match status" value="1"/>
</dbReference>
<dbReference type="PANTHER" id="PTHR47787:SF1">
    <property type="entry name" value="CENTROMERE-BINDING PROTEIN 1"/>
    <property type="match status" value="1"/>
</dbReference>
<dbReference type="GO" id="GO:0003700">
    <property type="term" value="F:DNA-binding transcription factor activity"/>
    <property type="evidence" value="ECO:0007669"/>
    <property type="project" value="InterPro"/>
</dbReference>
<dbReference type="GO" id="GO:0046983">
    <property type="term" value="F:protein dimerization activity"/>
    <property type="evidence" value="ECO:0007669"/>
    <property type="project" value="InterPro"/>
</dbReference>
<dbReference type="EMBL" id="AZGZ01000016">
    <property type="protein sequence ID" value="KZZ90579.1"/>
    <property type="molecule type" value="Genomic_DNA"/>
</dbReference>
<feature type="compositionally biased region" description="Polar residues" evidence="3">
    <location>
        <begin position="176"/>
        <end position="196"/>
    </location>
</feature>
<keyword evidence="1" id="KW-0238">DNA-binding</keyword>
<feature type="domain" description="BHLH" evidence="4">
    <location>
        <begin position="269"/>
        <end position="317"/>
    </location>
</feature>
<dbReference type="PROSITE" id="PS50888">
    <property type="entry name" value="BHLH"/>
    <property type="match status" value="1"/>
</dbReference>
<gene>
    <name evidence="5" type="ORF">AAP_03674</name>
</gene>
<dbReference type="Pfam" id="PF00010">
    <property type="entry name" value="HLH"/>
    <property type="match status" value="1"/>
</dbReference>
<name>A0A167XX26_9EURO</name>
<accession>A0A167XX26</accession>
<dbReference type="GO" id="GO:0005634">
    <property type="term" value="C:nucleus"/>
    <property type="evidence" value="ECO:0007669"/>
    <property type="project" value="TreeGrafter"/>
</dbReference>
<evidence type="ECO:0000313" key="5">
    <source>
        <dbReference type="EMBL" id="KZZ90579.1"/>
    </source>
</evidence>
<dbReference type="InterPro" id="IPR036638">
    <property type="entry name" value="HLH_DNA-bd_sf"/>
</dbReference>
<comment type="caution">
    <text evidence="5">The sequence shown here is derived from an EMBL/GenBank/DDBJ whole genome shotgun (WGS) entry which is preliminary data.</text>
</comment>
<organism evidence="5 6">
    <name type="scientific">Ascosphaera apis ARSEF 7405</name>
    <dbReference type="NCBI Taxonomy" id="392613"/>
    <lineage>
        <taxon>Eukaryota</taxon>
        <taxon>Fungi</taxon>
        <taxon>Dikarya</taxon>
        <taxon>Ascomycota</taxon>
        <taxon>Pezizomycotina</taxon>
        <taxon>Eurotiomycetes</taxon>
        <taxon>Eurotiomycetidae</taxon>
        <taxon>Onygenales</taxon>
        <taxon>Ascosphaeraceae</taxon>
        <taxon>Ascosphaera</taxon>
    </lineage>
</organism>
<dbReference type="CDD" id="cd11398">
    <property type="entry name" value="bHLHzip_scCBP1"/>
    <property type="match status" value="1"/>
</dbReference>
<dbReference type="GO" id="GO:0003677">
    <property type="term" value="F:DNA binding"/>
    <property type="evidence" value="ECO:0007669"/>
    <property type="project" value="UniProtKB-KW"/>
</dbReference>
<feature type="compositionally biased region" description="Low complexity" evidence="3">
    <location>
        <begin position="417"/>
        <end position="432"/>
    </location>
</feature>
<evidence type="ECO:0000256" key="3">
    <source>
        <dbReference type="SAM" id="MobiDB-lite"/>
    </source>
</evidence>
<dbReference type="SUPFAM" id="SSF47459">
    <property type="entry name" value="HLH, helix-loop-helix DNA-binding domain"/>
    <property type="match status" value="1"/>
</dbReference>
<feature type="compositionally biased region" description="Polar residues" evidence="3">
    <location>
        <begin position="53"/>
        <end position="71"/>
    </location>
</feature>
<feature type="compositionally biased region" description="Polar residues" evidence="3">
    <location>
        <begin position="233"/>
        <end position="246"/>
    </location>
</feature>
<feature type="compositionally biased region" description="Low complexity" evidence="3">
    <location>
        <begin position="197"/>
        <end position="223"/>
    </location>
</feature>
<reference evidence="5 6" key="1">
    <citation type="journal article" date="2016" name="Genome Biol. Evol.">
        <title>Divergent and convergent evolution of fungal pathogenicity.</title>
        <authorList>
            <person name="Shang Y."/>
            <person name="Xiao G."/>
            <person name="Zheng P."/>
            <person name="Cen K."/>
            <person name="Zhan S."/>
            <person name="Wang C."/>
        </authorList>
    </citation>
    <scope>NUCLEOTIDE SEQUENCE [LARGE SCALE GENOMIC DNA]</scope>
    <source>
        <strain evidence="5 6">ARSEF 7405</strain>
    </source>
</reference>
<feature type="region of interest" description="Disordered" evidence="3">
    <location>
        <begin position="176"/>
        <end position="280"/>
    </location>
</feature>
<evidence type="ECO:0000256" key="1">
    <source>
        <dbReference type="ARBA" id="ARBA00023125"/>
    </source>
</evidence>
<dbReference type="InterPro" id="IPR011598">
    <property type="entry name" value="bHLH_dom"/>
</dbReference>
<dbReference type="VEuPathDB" id="FungiDB:AAP_03674"/>